<dbReference type="AlphaFoldDB" id="A0A430HLB9"/>
<dbReference type="RefSeq" id="WP_126074920.1">
    <property type="nucleotide sequence ID" value="NZ_CP051166.1"/>
</dbReference>
<comment type="caution">
    <text evidence="1">The sequence shown here is derived from an EMBL/GenBank/DDBJ whole genome shotgun (WGS) entry which is preliminary data.</text>
</comment>
<keyword evidence="2" id="KW-1185">Reference proteome</keyword>
<sequence length="172" mass="17996">MKPKPASWAGLAPRAADDEPGVPLRALDELRRKVGTLSDASCALLCSIPTRAQAFGAAHIDAYAAQFSAIERLRAKPANWSAAPVTAPDSARTDAAQRGLIMLLLAGVPAPTLMLLNDGTVAAFWRRAEAYASMDFDADGEFAWSAANRGNVTSGTWTGGALPAPLHAVIDI</sequence>
<gene>
    <name evidence="1" type="ORF">EJB06_15465</name>
</gene>
<reference evidence="1 2" key="1">
    <citation type="submission" date="2018-12" db="EMBL/GenBank/DDBJ databases">
        <authorList>
            <person name="Yang E."/>
        </authorList>
    </citation>
    <scope>NUCLEOTIDE SEQUENCE [LARGE SCALE GENOMIC DNA]</scope>
    <source>
        <strain evidence="1 2">SOD</strain>
    </source>
</reference>
<evidence type="ECO:0000313" key="1">
    <source>
        <dbReference type="EMBL" id="RSZ58347.1"/>
    </source>
</evidence>
<dbReference type="OrthoDB" id="9182204at2"/>
<evidence type="ECO:0000313" key="2">
    <source>
        <dbReference type="Proteomes" id="UP000278085"/>
    </source>
</evidence>
<dbReference type="EMBL" id="RXLQ01000007">
    <property type="protein sequence ID" value="RSZ58347.1"/>
    <property type="molecule type" value="Genomic_DNA"/>
</dbReference>
<organism evidence="1 2">
    <name type="scientific">Massilia atriviolacea</name>
    <dbReference type="NCBI Taxonomy" id="2495579"/>
    <lineage>
        <taxon>Bacteria</taxon>
        <taxon>Pseudomonadati</taxon>
        <taxon>Pseudomonadota</taxon>
        <taxon>Betaproteobacteria</taxon>
        <taxon>Burkholderiales</taxon>
        <taxon>Oxalobacteraceae</taxon>
        <taxon>Telluria group</taxon>
        <taxon>Massilia</taxon>
    </lineage>
</organism>
<accession>A0A430HLB9</accession>
<name>A0A430HLB9_9BURK</name>
<dbReference type="Proteomes" id="UP000278085">
    <property type="component" value="Unassembled WGS sequence"/>
</dbReference>
<protein>
    <submittedName>
        <fullName evidence="1">Uncharacterized protein</fullName>
    </submittedName>
</protein>
<proteinExistence type="predicted"/>